<accession>A0ABQ9WCT3</accession>
<evidence type="ECO:0000313" key="3">
    <source>
        <dbReference type="EMBL" id="KAK2119427.1"/>
    </source>
</evidence>
<organism evidence="3 4">
    <name type="scientific">Saguinus oedipus</name>
    <name type="common">Cotton-top tamarin</name>
    <name type="synonym">Oedipomidas oedipus</name>
    <dbReference type="NCBI Taxonomy" id="9490"/>
    <lineage>
        <taxon>Eukaryota</taxon>
        <taxon>Metazoa</taxon>
        <taxon>Chordata</taxon>
        <taxon>Craniata</taxon>
        <taxon>Vertebrata</taxon>
        <taxon>Euteleostomi</taxon>
        <taxon>Mammalia</taxon>
        <taxon>Eutheria</taxon>
        <taxon>Euarchontoglires</taxon>
        <taxon>Primates</taxon>
        <taxon>Haplorrhini</taxon>
        <taxon>Platyrrhini</taxon>
        <taxon>Cebidae</taxon>
        <taxon>Callitrichinae</taxon>
        <taxon>Saguinus</taxon>
    </lineage>
</organism>
<dbReference type="InterPro" id="IPR029063">
    <property type="entry name" value="SAM-dependent_MTases_sf"/>
</dbReference>
<dbReference type="Gene3D" id="3.90.180.10">
    <property type="entry name" value="Medium-chain alcohol dehydrogenases, catalytic domain"/>
    <property type="match status" value="1"/>
</dbReference>
<dbReference type="Proteomes" id="UP001266305">
    <property type="component" value="Unassembled WGS sequence"/>
</dbReference>
<dbReference type="Gene3D" id="3.40.50.720">
    <property type="entry name" value="NAD(P)-binding Rossmann-like Domain"/>
    <property type="match status" value="1"/>
</dbReference>
<evidence type="ECO:0000313" key="4">
    <source>
        <dbReference type="Proteomes" id="UP001266305"/>
    </source>
</evidence>
<dbReference type="Gene3D" id="3.40.50.150">
    <property type="entry name" value="Vaccinia Virus protein VP39"/>
    <property type="match status" value="1"/>
</dbReference>
<gene>
    <name evidence="3" type="ORF">P7K49_000813</name>
</gene>
<proteinExistence type="predicted"/>
<name>A0ABQ9WCT3_SAGOE</name>
<comment type="caution">
    <text evidence="3">The sequence shown here is derived from an EMBL/GenBank/DDBJ whole genome shotgun (WGS) entry which is preliminary data.</text>
</comment>
<dbReference type="InterPro" id="IPR013217">
    <property type="entry name" value="Methyltransf_12"/>
</dbReference>
<protein>
    <submittedName>
        <fullName evidence="3">Uncharacterized protein</fullName>
    </submittedName>
</protein>
<dbReference type="Pfam" id="PF08242">
    <property type="entry name" value="Methyltransf_12"/>
    <property type="match status" value="1"/>
</dbReference>
<reference evidence="3 4" key="1">
    <citation type="submission" date="2023-05" db="EMBL/GenBank/DDBJ databases">
        <title>B98-5 Cell Line De Novo Hybrid Assembly: An Optical Mapping Approach.</title>
        <authorList>
            <person name="Kananen K."/>
            <person name="Auerbach J.A."/>
            <person name="Kautto E."/>
            <person name="Blachly J.S."/>
        </authorList>
    </citation>
    <scope>NUCLEOTIDE SEQUENCE [LARGE SCALE GENOMIC DNA]</scope>
    <source>
        <strain evidence="3">B95-8</strain>
        <tissue evidence="3">Cell line</tissue>
    </source>
</reference>
<sequence length="574" mass="62595">MLQMSILSKSQRSLLLPTRITAIHIDPATYRQKLYTQQDEAQVADVVVSRCLKTTVAGGVHLFLLHASAAPRRQQEHQVPILEKFCFMPHVEDGCLSGNTALKEELRLCKGLVHSQQGLKMAVPGLDGAQVPQDPPQQALPQLLSVACRLQLNENLQLGLAQLLAQERSELPEDPLLSSLLDSPELKACVDTAPENMPSLKMKVVEVLAGHGHLYSRIPGLLNTQHLLQLSYTATDHHPQALEAAQAKLQQHDIAQGQWDPSDPAPSALGSTDLLVCNCAVAALGDPASALGNMVAALREGSFLLLHMLLQGHPLGVMVAFLTTTEPQYAQGILSQDAWERLFAKMSPCACPIFLLVEDTSFRWVDSRKGILADSSFRPAVSGTTSGVVCLVNCLCQEPCGHRIWCLLLSNLSSTSRVPDVDPGSAELQKVLQRDLVMNVYHDRAWGAFRHFPLEQDKPEELTAHAYVVVLTWRDLSSIRWVCSSLRLAQPASAGAQLCTVYYASLNFHNIILAIGKLSPDAIPGEWATKDCLLGMEFSGRDTSGKLVMGLVPAESLAISVLLSPDFLWDVPSH</sequence>
<feature type="domain" description="Methyltransferase type 12" evidence="1">
    <location>
        <begin position="206"/>
        <end position="303"/>
    </location>
</feature>
<evidence type="ECO:0000259" key="1">
    <source>
        <dbReference type="Pfam" id="PF08242"/>
    </source>
</evidence>
<dbReference type="InterPro" id="IPR049391">
    <property type="entry name" value="FAS_pseudo-KR"/>
</dbReference>
<feature type="domain" description="Fatty acid synthase pseudo-KR" evidence="2">
    <location>
        <begin position="362"/>
        <end position="454"/>
    </location>
</feature>
<dbReference type="EMBL" id="JASSZA010000001">
    <property type="protein sequence ID" value="KAK2119427.1"/>
    <property type="molecule type" value="Genomic_DNA"/>
</dbReference>
<dbReference type="InterPro" id="IPR042104">
    <property type="entry name" value="PKS_dehydratase_sf"/>
</dbReference>
<evidence type="ECO:0000259" key="2">
    <source>
        <dbReference type="Pfam" id="PF21149"/>
    </source>
</evidence>
<keyword evidence="4" id="KW-1185">Reference proteome</keyword>
<dbReference type="Pfam" id="PF21149">
    <property type="entry name" value="FAS_pseudo-KR"/>
    <property type="match status" value="1"/>
</dbReference>
<dbReference type="Gene3D" id="3.10.129.110">
    <property type="entry name" value="Polyketide synthase dehydratase"/>
    <property type="match status" value="1"/>
</dbReference>
<dbReference type="SUPFAM" id="SSF53335">
    <property type="entry name" value="S-adenosyl-L-methionine-dependent methyltransferases"/>
    <property type="match status" value="1"/>
</dbReference>